<protein>
    <submittedName>
        <fullName evidence="3">CPBP family intramembrane metalloprotease</fullName>
    </submittedName>
</protein>
<dbReference type="GO" id="GO:0006508">
    <property type="term" value="P:proteolysis"/>
    <property type="evidence" value="ECO:0007669"/>
    <property type="project" value="UniProtKB-KW"/>
</dbReference>
<proteinExistence type="predicted"/>
<feature type="transmembrane region" description="Helical" evidence="1">
    <location>
        <begin position="185"/>
        <end position="203"/>
    </location>
</feature>
<dbReference type="PANTHER" id="PTHR36435">
    <property type="entry name" value="SLR1288 PROTEIN"/>
    <property type="match status" value="1"/>
</dbReference>
<evidence type="ECO:0000313" key="4">
    <source>
        <dbReference type="Proteomes" id="UP000595859"/>
    </source>
</evidence>
<sequence>MTTLPTAGKPIYYRDFIIVPVFILLQYTFPLLAEEVFPNLLERLFDYTLQPSGYNILFNVMMCLAQVIVIAIFMLLHRQHVVARIKTQLIGMRQHLWRIIIVYLLLVSFIFIYQRVIPPMTIQDDLITIPLSFVTIGILTPIVEELLFRHLIIGELGKKWGFRWMAVVSIIAFGAAAHFLHFTSIWTFVPYMVGGIAMTYIYIASGRNILVAIALHTMINSVSQILSMLGI</sequence>
<dbReference type="GO" id="GO:0080120">
    <property type="term" value="P:CAAX-box protein maturation"/>
    <property type="evidence" value="ECO:0007669"/>
    <property type="project" value="UniProtKB-ARBA"/>
</dbReference>
<dbReference type="PANTHER" id="PTHR36435:SF1">
    <property type="entry name" value="CAAX AMINO TERMINAL PROTEASE FAMILY PROTEIN"/>
    <property type="match status" value="1"/>
</dbReference>
<feature type="transmembrane region" description="Helical" evidence="1">
    <location>
        <begin position="12"/>
        <end position="33"/>
    </location>
</feature>
<organism evidence="3 4">
    <name type="scientific">Staphylococcus pseudintermedius</name>
    <dbReference type="NCBI Taxonomy" id="283734"/>
    <lineage>
        <taxon>Bacteria</taxon>
        <taxon>Bacillati</taxon>
        <taxon>Bacillota</taxon>
        <taxon>Bacilli</taxon>
        <taxon>Bacillales</taxon>
        <taxon>Staphylococcaceae</taxon>
        <taxon>Staphylococcus</taxon>
        <taxon>Staphylococcus intermedius group</taxon>
    </lineage>
</organism>
<dbReference type="InterPro" id="IPR052710">
    <property type="entry name" value="CAAX_protease"/>
</dbReference>
<keyword evidence="1" id="KW-1133">Transmembrane helix</keyword>
<evidence type="ECO:0000259" key="2">
    <source>
        <dbReference type="Pfam" id="PF02517"/>
    </source>
</evidence>
<feature type="transmembrane region" description="Helical" evidence="1">
    <location>
        <begin position="160"/>
        <end position="179"/>
    </location>
</feature>
<keyword evidence="3" id="KW-0645">Protease</keyword>
<dbReference type="Pfam" id="PF02517">
    <property type="entry name" value="Rce1-like"/>
    <property type="match status" value="1"/>
</dbReference>
<evidence type="ECO:0000313" key="3">
    <source>
        <dbReference type="EMBL" id="QQM98232.1"/>
    </source>
</evidence>
<dbReference type="GO" id="GO:0008237">
    <property type="term" value="F:metallopeptidase activity"/>
    <property type="evidence" value="ECO:0007669"/>
    <property type="project" value="UniProtKB-KW"/>
</dbReference>
<dbReference type="GO" id="GO:0004175">
    <property type="term" value="F:endopeptidase activity"/>
    <property type="evidence" value="ECO:0007669"/>
    <property type="project" value="UniProtKB-ARBA"/>
</dbReference>
<dbReference type="AlphaFoldDB" id="A0A7T7SWI1"/>
<dbReference type="Proteomes" id="UP000595859">
    <property type="component" value="Chromosome"/>
</dbReference>
<feature type="transmembrane region" description="Helical" evidence="1">
    <location>
        <begin position="53"/>
        <end position="76"/>
    </location>
</feature>
<keyword evidence="1" id="KW-0812">Transmembrane</keyword>
<keyword evidence="3" id="KW-0378">Hydrolase</keyword>
<dbReference type="EMBL" id="CP066884">
    <property type="protein sequence ID" value="QQM98232.1"/>
    <property type="molecule type" value="Genomic_DNA"/>
</dbReference>
<keyword evidence="3" id="KW-0482">Metalloprotease</keyword>
<feature type="domain" description="CAAX prenyl protease 2/Lysostaphin resistance protein A-like" evidence="2">
    <location>
        <begin position="130"/>
        <end position="221"/>
    </location>
</feature>
<evidence type="ECO:0000256" key="1">
    <source>
        <dbReference type="SAM" id="Phobius"/>
    </source>
</evidence>
<feature type="transmembrane region" description="Helical" evidence="1">
    <location>
        <begin position="96"/>
        <end position="114"/>
    </location>
</feature>
<accession>A0A7T7SWI1</accession>
<dbReference type="InterPro" id="IPR003675">
    <property type="entry name" value="Rce1/LyrA-like_dom"/>
</dbReference>
<keyword evidence="1" id="KW-0472">Membrane</keyword>
<name>A0A7T7SWI1_STAPS</name>
<reference evidence="3 4" key="1">
    <citation type="submission" date="2020-12" db="EMBL/GenBank/DDBJ databases">
        <title>Whole genome sequencing and de novo assembly of Staphylococcus pseudintermedius: a novel pangenome approach to unravel pathogenesis of canine pyoderma.</title>
        <authorList>
            <person name="Ferrer L."/>
            <person name="Perez D."/>
            <person name="Fonticoba R."/>
            <person name="Vines J."/>
            <person name="Fabregas N."/>
            <person name="Madronero S."/>
            <person name="Meroni G."/>
            <person name="Martino P."/>
            <person name="Martinez S."/>
            <person name="Cusco A."/>
            <person name="Migura L."/>
            <person name="Francino O."/>
        </authorList>
    </citation>
    <scope>NUCLEOTIDE SEQUENCE [LARGE SCALE GENOMIC DNA]</scope>
    <source>
        <strain evidence="3 4">HSP080</strain>
    </source>
</reference>
<feature type="transmembrane region" description="Helical" evidence="1">
    <location>
        <begin position="126"/>
        <end position="148"/>
    </location>
</feature>
<gene>
    <name evidence="3" type="ORF">JGZ15_00665</name>
</gene>